<evidence type="ECO:0000259" key="8">
    <source>
        <dbReference type="Pfam" id="PF00535"/>
    </source>
</evidence>
<evidence type="ECO:0000256" key="4">
    <source>
        <dbReference type="ARBA" id="ARBA00022692"/>
    </source>
</evidence>
<gene>
    <name evidence="9" type="ORF">C3920_13550</name>
</gene>
<dbReference type="PANTHER" id="PTHR48090:SF3">
    <property type="entry name" value="UNDECAPRENYL-PHOSPHATE 4-DEOXY-4-FORMAMIDO-L-ARABINOSE TRANSFERASE"/>
    <property type="match status" value="1"/>
</dbReference>
<accession>A0ABX5NZ59</accession>
<keyword evidence="3 9" id="KW-0808">Transferase</keyword>
<evidence type="ECO:0000256" key="6">
    <source>
        <dbReference type="ARBA" id="ARBA00022989"/>
    </source>
</evidence>
<dbReference type="EMBL" id="PRCW01000112">
    <property type="protein sequence ID" value="PYD46770.1"/>
    <property type="molecule type" value="Genomic_DNA"/>
</dbReference>
<name>A0ABX5NZ59_9PROT</name>
<dbReference type="CDD" id="cd04179">
    <property type="entry name" value="DPM_DPG-synthase_like"/>
    <property type="match status" value="1"/>
</dbReference>
<keyword evidence="6" id="KW-1133">Transmembrane helix</keyword>
<dbReference type="Gene3D" id="3.90.550.10">
    <property type="entry name" value="Spore Coat Polysaccharide Biosynthesis Protein SpsA, Chain A"/>
    <property type="match status" value="1"/>
</dbReference>
<dbReference type="Proteomes" id="UP000248116">
    <property type="component" value="Unassembled WGS sequence"/>
</dbReference>
<feature type="domain" description="Glycosyltransferase 2-like" evidence="8">
    <location>
        <begin position="18"/>
        <end position="181"/>
    </location>
</feature>
<dbReference type="GO" id="GO:0016740">
    <property type="term" value="F:transferase activity"/>
    <property type="evidence" value="ECO:0007669"/>
    <property type="project" value="UniProtKB-KW"/>
</dbReference>
<keyword evidence="10" id="KW-1185">Reference proteome</keyword>
<sequence>MGTLSSPASPTDDAPVLSIVSVVLDEAANIRPVCQELADALAHLPPAEVIFVDDGSTDDTVAILQAVRAEGILPGLRILSHDRRLGKSAGLRTGIEAARGKWIATLDGDGQDNPFEFIRMFELAQQTPGRAPLVVGVRAKRRDRLSRRLATRFANGLRRRLLHDGCPDTGAPLKLFLRQDFLRLAQFEGLHRFLPSLMGRHGVPLVCTPVDHRSRLHGQSKYTNLNRALVGIRDVLGVMWLNRRARIPDSITER</sequence>
<dbReference type="Pfam" id="PF00535">
    <property type="entry name" value="Glycos_transf_2"/>
    <property type="match status" value="1"/>
</dbReference>
<dbReference type="SUPFAM" id="SSF53448">
    <property type="entry name" value="Nucleotide-diphospho-sugar transferases"/>
    <property type="match status" value="1"/>
</dbReference>
<evidence type="ECO:0000256" key="1">
    <source>
        <dbReference type="ARBA" id="ARBA00022475"/>
    </source>
</evidence>
<evidence type="ECO:0000256" key="7">
    <source>
        <dbReference type="ARBA" id="ARBA00023136"/>
    </source>
</evidence>
<keyword evidence="2" id="KW-0328">Glycosyltransferase</keyword>
<proteinExistence type="predicted"/>
<evidence type="ECO:0000313" key="10">
    <source>
        <dbReference type="Proteomes" id="UP000248116"/>
    </source>
</evidence>
<dbReference type="RefSeq" id="WP_110560750.1">
    <property type="nucleotide sequence ID" value="NZ_PRCW01000112.1"/>
</dbReference>
<evidence type="ECO:0000256" key="5">
    <source>
        <dbReference type="ARBA" id="ARBA00022985"/>
    </source>
</evidence>
<reference evidence="9 10" key="1">
    <citation type="submission" date="2018-02" db="EMBL/GenBank/DDBJ databases">
        <authorList>
            <person name="Skraban J."/>
            <person name="Trcek J."/>
        </authorList>
    </citation>
    <scope>NUCLEOTIDE SEQUENCE [LARGE SCALE GENOMIC DNA]</scope>
    <source>
        <strain evidence="9 10">AV446</strain>
    </source>
</reference>
<protein>
    <submittedName>
        <fullName evidence="9">Glycosyl transferase</fullName>
    </submittedName>
</protein>
<keyword evidence="1" id="KW-1003">Cell membrane</keyword>
<dbReference type="PANTHER" id="PTHR48090">
    <property type="entry name" value="UNDECAPRENYL-PHOSPHATE 4-DEOXY-4-FORMAMIDO-L-ARABINOSE TRANSFERASE-RELATED"/>
    <property type="match status" value="1"/>
</dbReference>
<evidence type="ECO:0000256" key="2">
    <source>
        <dbReference type="ARBA" id="ARBA00022676"/>
    </source>
</evidence>
<keyword evidence="4" id="KW-0812">Transmembrane</keyword>
<keyword evidence="5" id="KW-0448">Lipopolysaccharide biosynthesis</keyword>
<comment type="caution">
    <text evidence="9">The sequence shown here is derived from an EMBL/GenBank/DDBJ whole genome shotgun (WGS) entry which is preliminary data.</text>
</comment>
<organism evidence="9 10">
    <name type="scientific">Novacetimonas pomaceti</name>
    <dbReference type="NCBI Taxonomy" id="2021998"/>
    <lineage>
        <taxon>Bacteria</taxon>
        <taxon>Pseudomonadati</taxon>
        <taxon>Pseudomonadota</taxon>
        <taxon>Alphaproteobacteria</taxon>
        <taxon>Acetobacterales</taxon>
        <taxon>Acetobacteraceae</taxon>
        <taxon>Novacetimonas</taxon>
    </lineage>
</organism>
<dbReference type="InterPro" id="IPR050256">
    <property type="entry name" value="Glycosyltransferase_2"/>
</dbReference>
<dbReference type="InterPro" id="IPR029044">
    <property type="entry name" value="Nucleotide-diphossugar_trans"/>
</dbReference>
<keyword evidence="7" id="KW-0472">Membrane</keyword>
<dbReference type="InterPro" id="IPR001173">
    <property type="entry name" value="Glyco_trans_2-like"/>
</dbReference>
<evidence type="ECO:0000313" key="9">
    <source>
        <dbReference type="EMBL" id="PYD46770.1"/>
    </source>
</evidence>
<evidence type="ECO:0000256" key="3">
    <source>
        <dbReference type="ARBA" id="ARBA00022679"/>
    </source>
</evidence>